<accession>A0A501XA46</accession>
<organism evidence="1 2">
    <name type="scientific">[Mycoplasma] falconis</name>
    <dbReference type="NCBI Taxonomy" id="92403"/>
    <lineage>
        <taxon>Bacteria</taxon>
        <taxon>Bacillati</taxon>
        <taxon>Mycoplasmatota</taxon>
        <taxon>Mycoplasmoidales</taxon>
        <taxon>Metamycoplasmataceae</taxon>
        <taxon>Metamycoplasma</taxon>
    </lineage>
</organism>
<name>A0A501XA46_9BACT</name>
<dbReference type="RefSeq" id="WP_140781257.1">
    <property type="nucleotide sequence ID" value="NZ_VFSS01000004.1"/>
</dbReference>
<protein>
    <submittedName>
        <fullName evidence="1">Uncharacterized protein</fullName>
    </submittedName>
</protein>
<dbReference type="Proteomes" id="UP000319776">
    <property type="component" value="Unassembled WGS sequence"/>
</dbReference>
<reference evidence="1 2" key="1">
    <citation type="submission" date="2019-06" db="EMBL/GenBank/DDBJ databases">
        <title>Mycoplasma falconis type strain whole genome sequence.</title>
        <authorList>
            <person name="Spergser J."/>
        </authorList>
    </citation>
    <scope>NUCLEOTIDE SEQUENCE [LARGE SCALE GENOMIC DNA]</scope>
    <source>
        <strain evidence="1 2">ATCC 51372</strain>
    </source>
</reference>
<proteinExistence type="predicted"/>
<comment type="caution">
    <text evidence="1">The sequence shown here is derived from an EMBL/GenBank/DDBJ whole genome shotgun (WGS) entry which is preliminary data.</text>
</comment>
<evidence type="ECO:0000313" key="1">
    <source>
        <dbReference type="EMBL" id="TPE57425.1"/>
    </source>
</evidence>
<dbReference type="NCBIfam" id="NF045836">
    <property type="entry name" value="MMB_0454_fam"/>
    <property type="match status" value="1"/>
</dbReference>
<keyword evidence="2" id="KW-1185">Reference proteome</keyword>
<gene>
    <name evidence="1" type="ORF">FJO69_01585</name>
</gene>
<sequence length="104" mass="12122">MEPIFVNTNTETPYYVEIDAIKKSIQQIFEDSSDLVSTSEINIKPNKTKSNFRFSLSYKAKNSNSFLFETKKLIFLIEQKVYSLIDNKPININLIFEGFVNEKK</sequence>
<dbReference type="OrthoDB" id="398903at2"/>
<dbReference type="AlphaFoldDB" id="A0A501XA46"/>
<evidence type="ECO:0000313" key="2">
    <source>
        <dbReference type="Proteomes" id="UP000319776"/>
    </source>
</evidence>
<dbReference type="EMBL" id="VFSS01000004">
    <property type="protein sequence ID" value="TPE57425.1"/>
    <property type="molecule type" value="Genomic_DNA"/>
</dbReference>
<dbReference type="InterPro" id="IPR054781">
    <property type="entry name" value="Asp23-rel"/>
</dbReference>